<evidence type="ECO:0000313" key="2">
    <source>
        <dbReference type="EMBL" id="KAK0443335.1"/>
    </source>
</evidence>
<comment type="caution">
    <text evidence="2">The sequence shown here is derived from an EMBL/GenBank/DDBJ whole genome shotgun (WGS) entry which is preliminary data.</text>
</comment>
<dbReference type="AlphaFoldDB" id="A0AA39JID6"/>
<name>A0AA39JID6_ARMTA</name>
<feature type="compositionally biased region" description="Basic residues" evidence="1">
    <location>
        <begin position="203"/>
        <end position="216"/>
    </location>
</feature>
<protein>
    <recommendedName>
        <fullName evidence="4">JmjC domain-containing protein</fullName>
    </recommendedName>
</protein>
<feature type="region of interest" description="Disordered" evidence="1">
    <location>
        <begin position="101"/>
        <end position="124"/>
    </location>
</feature>
<evidence type="ECO:0008006" key="4">
    <source>
        <dbReference type="Google" id="ProtNLM"/>
    </source>
</evidence>
<sequence length="591" mass="65363">MAALLNCATISPLILFKWSRDAAPLPIQCLMYSSLVDDRDKPPVLCNVERGFWSLLLAVSEGLVSAESRLILFLKLYRSEIQAAAQPNHLRPWFEANVRLKPPKGGQGSSIETTSETPQEEDKNAITVAPIGEEEKPEVLSQRSSPTSVVAAIDFGDDTQEDPAAENLAAVAGLQPRRQKLTETLLPSHDEDGDVQLPEEKPKKKKSRRNWKKMKSKPMISEDKSEASAVPVPRKIHELNSQSNPSESEGTYVCIHKPPCLWLTKAELAKHAEKVNDDEDVVWRTSYLEVNSTRGPVMGSVPRPKRHPALIMNTLKGPKRLVYIEVYSPTTKCWERFSVDCLKASDPFDHNIMKSLLACRMDSPGKHPPPWVNCTDRPYFRERSVLVTGVPTDRCNWGWNACTVMGAGGLGYGDSCAWCISQSTEPVRHITDATPDSMLPTVEISSTLRTVLQEGSKGRTGRVLNALTLPMPDTTLQSPFFHQAASHLEACKVTRSIGTDLLAAPFPAAALSWGLATVAGAVTPPHTDYGGSAVKIHCLVGRKLWFIIRKRDEPSEAMSWDTFIHDFQADSKVDPNVYECEVIIVEPGSLW</sequence>
<keyword evidence="3" id="KW-1185">Reference proteome</keyword>
<dbReference type="Proteomes" id="UP001175211">
    <property type="component" value="Unassembled WGS sequence"/>
</dbReference>
<gene>
    <name evidence="2" type="ORF">EV420DRAFT_1649271</name>
</gene>
<dbReference type="GeneID" id="85361832"/>
<dbReference type="Gene3D" id="2.60.120.650">
    <property type="entry name" value="Cupin"/>
    <property type="match status" value="1"/>
</dbReference>
<evidence type="ECO:0000256" key="1">
    <source>
        <dbReference type="SAM" id="MobiDB-lite"/>
    </source>
</evidence>
<feature type="region of interest" description="Disordered" evidence="1">
    <location>
        <begin position="184"/>
        <end position="230"/>
    </location>
</feature>
<dbReference type="SUPFAM" id="SSF51197">
    <property type="entry name" value="Clavaminate synthase-like"/>
    <property type="match status" value="1"/>
</dbReference>
<evidence type="ECO:0000313" key="3">
    <source>
        <dbReference type="Proteomes" id="UP001175211"/>
    </source>
</evidence>
<proteinExistence type="predicted"/>
<dbReference type="EMBL" id="JAUEPS010000059">
    <property type="protein sequence ID" value="KAK0443335.1"/>
    <property type="molecule type" value="Genomic_DNA"/>
</dbReference>
<reference evidence="2" key="1">
    <citation type="submission" date="2023-06" db="EMBL/GenBank/DDBJ databases">
        <authorList>
            <consortium name="Lawrence Berkeley National Laboratory"/>
            <person name="Ahrendt S."/>
            <person name="Sahu N."/>
            <person name="Indic B."/>
            <person name="Wong-Bajracharya J."/>
            <person name="Merenyi Z."/>
            <person name="Ke H.-M."/>
            <person name="Monk M."/>
            <person name="Kocsube S."/>
            <person name="Drula E."/>
            <person name="Lipzen A."/>
            <person name="Balint B."/>
            <person name="Henrissat B."/>
            <person name="Andreopoulos B."/>
            <person name="Martin F.M."/>
            <person name="Harder C.B."/>
            <person name="Rigling D."/>
            <person name="Ford K.L."/>
            <person name="Foster G.D."/>
            <person name="Pangilinan J."/>
            <person name="Papanicolaou A."/>
            <person name="Barry K."/>
            <person name="LaButti K."/>
            <person name="Viragh M."/>
            <person name="Koriabine M."/>
            <person name="Yan M."/>
            <person name="Riley R."/>
            <person name="Champramary S."/>
            <person name="Plett K.L."/>
            <person name="Tsai I.J."/>
            <person name="Slot J."/>
            <person name="Sipos G."/>
            <person name="Plett J."/>
            <person name="Nagy L.G."/>
            <person name="Grigoriev I.V."/>
        </authorList>
    </citation>
    <scope>NUCLEOTIDE SEQUENCE</scope>
    <source>
        <strain evidence="2">CCBAS 213</strain>
    </source>
</reference>
<organism evidence="2 3">
    <name type="scientific">Armillaria tabescens</name>
    <name type="common">Ringless honey mushroom</name>
    <name type="synonym">Agaricus tabescens</name>
    <dbReference type="NCBI Taxonomy" id="1929756"/>
    <lineage>
        <taxon>Eukaryota</taxon>
        <taxon>Fungi</taxon>
        <taxon>Dikarya</taxon>
        <taxon>Basidiomycota</taxon>
        <taxon>Agaricomycotina</taxon>
        <taxon>Agaricomycetes</taxon>
        <taxon>Agaricomycetidae</taxon>
        <taxon>Agaricales</taxon>
        <taxon>Marasmiineae</taxon>
        <taxon>Physalacriaceae</taxon>
        <taxon>Desarmillaria</taxon>
    </lineage>
</organism>
<dbReference type="RefSeq" id="XP_060324654.1">
    <property type="nucleotide sequence ID" value="XM_060478284.1"/>
</dbReference>
<accession>A0AA39JID6</accession>